<feature type="modified residue" description="N6-(pyridoxal phosphate)lysine" evidence="6">
    <location>
        <position position="231"/>
    </location>
</feature>
<accession>A0A656HP20</accession>
<dbReference type="SUPFAM" id="SSF53383">
    <property type="entry name" value="PLP-dependent transferases"/>
    <property type="match status" value="1"/>
</dbReference>
<dbReference type="InterPro" id="IPR015421">
    <property type="entry name" value="PyrdxlP-dep_Trfase_major"/>
</dbReference>
<dbReference type="OrthoDB" id="9803665at2"/>
<dbReference type="EMBL" id="JH651384">
    <property type="protein sequence ID" value="EIJ36795.1"/>
    <property type="molecule type" value="Genomic_DNA"/>
</dbReference>
<evidence type="ECO:0000313" key="9">
    <source>
        <dbReference type="Proteomes" id="UP000005317"/>
    </source>
</evidence>
<keyword evidence="9" id="KW-1185">Reference proteome</keyword>
<organism evidence="8 9">
    <name type="scientific">Thiothrix nivea (strain ATCC 35100 / DSM 5205 / JP2)</name>
    <dbReference type="NCBI Taxonomy" id="870187"/>
    <lineage>
        <taxon>Bacteria</taxon>
        <taxon>Pseudomonadati</taxon>
        <taxon>Pseudomonadota</taxon>
        <taxon>Gammaproteobacteria</taxon>
        <taxon>Thiotrichales</taxon>
        <taxon>Thiotrichaceae</taxon>
        <taxon>Thiothrix</taxon>
    </lineage>
</organism>
<dbReference type="InterPro" id="IPR002129">
    <property type="entry name" value="PyrdxlP-dep_de-COase"/>
</dbReference>
<gene>
    <name evidence="8" type="ORF">Thini_4313</name>
</gene>
<evidence type="ECO:0000256" key="3">
    <source>
        <dbReference type="ARBA" id="ARBA00022793"/>
    </source>
</evidence>
<evidence type="ECO:0000256" key="1">
    <source>
        <dbReference type="ARBA" id="ARBA00001933"/>
    </source>
</evidence>
<dbReference type="Proteomes" id="UP000005317">
    <property type="component" value="Unassembled WGS sequence"/>
</dbReference>
<reference evidence="9" key="1">
    <citation type="journal article" date="2011" name="Stand. Genomic Sci.">
        <title>Genome sequence of the filamentous, gliding Thiothrix nivea neotype strain (JP2(T)).</title>
        <authorList>
            <person name="Lapidus A."/>
            <person name="Nolan M."/>
            <person name="Lucas S."/>
            <person name="Glavina Del Rio T."/>
            <person name="Tice H."/>
            <person name="Cheng J.F."/>
            <person name="Tapia R."/>
            <person name="Han C."/>
            <person name="Goodwin L."/>
            <person name="Pitluck S."/>
            <person name="Liolios K."/>
            <person name="Pagani I."/>
            <person name="Ivanova N."/>
            <person name="Huntemann M."/>
            <person name="Mavromatis K."/>
            <person name="Mikhailova N."/>
            <person name="Pati A."/>
            <person name="Chen A."/>
            <person name="Palaniappan K."/>
            <person name="Land M."/>
            <person name="Brambilla E.M."/>
            <person name="Rohde M."/>
            <person name="Abt B."/>
            <person name="Verbarg S."/>
            <person name="Goker M."/>
            <person name="Bristow J."/>
            <person name="Eisen J.A."/>
            <person name="Markowitz V."/>
            <person name="Hugenholtz P."/>
            <person name="Kyrpides N.C."/>
            <person name="Klenk H.P."/>
            <person name="Woyke T."/>
        </authorList>
    </citation>
    <scope>NUCLEOTIDE SEQUENCE [LARGE SCALE GENOMIC DNA]</scope>
    <source>
        <strain evidence="9">ATCC 35100 / DSM 5205 / JP2</strain>
    </source>
</reference>
<evidence type="ECO:0000256" key="4">
    <source>
        <dbReference type="ARBA" id="ARBA00022898"/>
    </source>
</evidence>
<dbReference type="Pfam" id="PF00282">
    <property type="entry name" value="Pyridoxal_deC"/>
    <property type="match status" value="1"/>
</dbReference>
<dbReference type="RefSeq" id="WP_002710662.1">
    <property type="nucleotide sequence ID" value="NZ_JH651384.1"/>
</dbReference>
<evidence type="ECO:0000256" key="7">
    <source>
        <dbReference type="RuleBase" id="RU000382"/>
    </source>
</evidence>
<evidence type="ECO:0000313" key="8">
    <source>
        <dbReference type="EMBL" id="EIJ36795.1"/>
    </source>
</evidence>
<dbReference type="PANTHER" id="PTHR46101:SF2">
    <property type="entry name" value="SERINE DECARBOXYLASE"/>
    <property type="match status" value="1"/>
</dbReference>
<dbReference type="InterPro" id="IPR051151">
    <property type="entry name" value="Group_II_Decarboxylase"/>
</dbReference>
<evidence type="ECO:0000256" key="2">
    <source>
        <dbReference type="ARBA" id="ARBA00009533"/>
    </source>
</evidence>
<dbReference type="Gene3D" id="3.90.1150.10">
    <property type="entry name" value="Aspartate Aminotransferase, domain 1"/>
    <property type="match status" value="1"/>
</dbReference>
<dbReference type="GO" id="GO:0030170">
    <property type="term" value="F:pyridoxal phosphate binding"/>
    <property type="evidence" value="ECO:0007669"/>
    <property type="project" value="InterPro"/>
</dbReference>
<keyword evidence="4 6" id="KW-0663">Pyridoxal phosphate</keyword>
<protein>
    <submittedName>
        <fullName evidence="8">Pyridoxal-dependent decarboxylase</fullName>
    </submittedName>
</protein>
<dbReference type="GO" id="GO:0016831">
    <property type="term" value="F:carboxy-lyase activity"/>
    <property type="evidence" value="ECO:0007669"/>
    <property type="project" value="UniProtKB-KW"/>
</dbReference>
<dbReference type="NCBIfam" id="NF002748">
    <property type="entry name" value="PRK02769.1"/>
    <property type="match status" value="1"/>
</dbReference>
<evidence type="ECO:0000256" key="6">
    <source>
        <dbReference type="PIRSR" id="PIRSR602129-50"/>
    </source>
</evidence>
<dbReference type="InterPro" id="IPR015422">
    <property type="entry name" value="PyrdxlP-dep_Trfase_small"/>
</dbReference>
<dbReference type="InterPro" id="IPR015424">
    <property type="entry name" value="PyrdxlP-dep_Trfase"/>
</dbReference>
<sequence>MISDNITTELERLRHTILERAETSIGTPVNLAADHSQIISLLGNVFLNNVGDPFVERANGLVSHEFEREVLRFFGKHYALDEADLWGYFTSGSTEGNLYGLWLARERFPDAVLYYSVDSHYSIPKNARILGLEAVEIPSSPRGEIDYEALDHAVQARTRYPVIVNLNCGTTMKGAIDDLARIESILDKHRINDFHIHVDAALFGGYLPFIDDALEINFNRPIASLAISGYKFIGSPVPCGFVLARRTLSAQLTQEAEYIQSPDTTVSGSRSGHTPLFLWHRIRSLGEEGLAQEARDCLSLAEWCQEQLEAHGYPCFRNGRSNIVVLRKPNPELVNRWRLLSQGEWSHIICMQHVTKEKLKEFLRELFQEETEKGSFLPRGQCQELLS</sequence>
<evidence type="ECO:0000256" key="5">
    <source>
        <dbReference type="ARBA" id="ARBA00023239"/>
    </source>
</evidence>
<keyword evidence="3" id="KW-0210">Decarboxylase</keyword>
<dbReference type="GO" id="GO:0019752">
    <property type="term" value="P:carboxylic acid metabolic process"/>
    <property type="evidence" value="ECO:0007669"/>
    <property type="project" value="InterPro"/>
</dbReference>
<comment type="similarity">
    <text evidence="2 7">Belongs to the group II decarboxylase family.</text>
</comment>
<comment type="cofactor">
    <cofactor evidence="1 6 7">
        <name>pyridoxal 5'-phosphate</name>
        <dbReference type="ChEBI" id="CHEBI:597326"/>
    </cofactor>
</comment>
<dbReference type="Gene3D" id="3.40.640.10">
    <property type="entry name" value="Type I PLP-dependent aspartate aminotransferase-like (Major domain)"/>
    <property type="match status" value="1"/>
</dbReference>
<proteinExistence type="inferred from homology"/>
<dbReference type="AlphaFoldDB" id="A0A656HP20"/>
<keyword evidence="5 7" id="KW-0456">Lyase</keyword>
<dbReference type="PANTHER" id="PTHR46101">
    <property type="match status" value="1"/>
</dbReference>
<name>A0A656HP20_THINJ</name>